<dbReference type="Gene3D" id="3.30.70.1070">
    <property type="entry name" value="Sporulation related repeat"/>
    <property type="match status" value="1"/>
</dbReference>
<organism evidence="1 2">
    <name type="scientific">Limnohabitans radicicola</name>
    <dbReference type="NCBI Taxonomy" id="2771427"/>
    <lineage>
        <taxon>Bacteria</taxon>
        <taxon>Pseudomonadati</taxon>
        <taxon>Pseudomonadota</taxon>
        <taxon>Betaproteobacteria</taxon>
        <taxon>Burkholderiales</taxon>
        <taxon>Comamonadaceae</taxon>
        <taxon>Limnohabitans</taxon>
    </lineage>
</organism>
<keyword evidence="2" id="KW-1185">Reference proteome</keyword>
<dbReference type="EMBL" id="JACYFT010000001">
    <property type="protein sequence ID" value="MBD8048925.1"/>
    <property type="molecule type" value="Genomic_DNA"/>
</dbReference>
<dbReference type="RefSeq" id="WP_191817437.1">
    <property type="nucleotide sequence ID" value="NZ_JACYFT010000001.1"/>
</dbReference>
<dbReference type="InterPro" id="IPR036680">
    <property type="entry name" value="SPOR-like_sf"/>
</dbReference>
<evidence type="ECO:0000313" key="2">
    <source>
        <dbReference type="Proteomes" id="UP000647424"/>
    </source>
</evidence>
<dbReference type="GO" id="GO:0042834">
    <property type="term" value="F:peptidoglycan binding"/>
    <property type="evidence" value="ECO:0007669"/>
    <property type="project" value="InterPro"/>
</dbReference>
<dbReference type="Proteomes" id="UP000647424">
    <property type="component" value="Unassembled WGS sequence"/>
</dbReference>
<accession>A0A927FFX1</accession>
<name>A0A927FFX1_9BURK</name>
<comment type="caution">
    <text evidence="1">The sequence shown here is derived from an EMBL/GenBank/DDBJ whole genome shotgun (WGS) entry which is preliminary data.</text>
</comment>
<protein>
    <recommendedName>
        <fullName evidence="3">SPOR domain-containing protein</fullName>
    </recommendedName>
</protein>
<reference evidence="1" key="1">
    <citation type="submission" date="2020-09" db="EMBL/GenBank/DDBJ databases">
        <title>Genome seq and assembly of Limnohabitants sp.</title>
        <authorList>
            <person name="Chhetri G."/>
        </authorList>
    </citation>
    <scope>NUCLEOTIDE SEQUENCE</scope>
    <source>
        <strain evidence="1">JUR4</strain>
    </source>
</reference>
<proteinExistence type="predicted"/>
<evidence type="ECO:0008006" key="3">
    <source>
        <dbReference type="Google" id="ProtNLM"/>
    </source>
</evidence>
<dbReference type="AlphaFoldDB" id="A0A927FFX1"/>
<sequence length="431" mass="47116">MNPLIDHTDNLLQDFFFRTADRMRVEGCANAIANEGLSLVLYSPHEALLDHYLGLLLERLRRQSPQPRIEAYFPTSTESLIARFNDVLAKQSVKEATRSPQDSDNAQIWVVHDTQLLPDQEIQLMARLIQNFPGANIRAILLMTGNNPQKASLSAMGRKVLRWDIEAPTPEQVQIALDAASQNGQLQAATQLLRRMGRLTAPDPALSLDAADAENAPPPAPAKSSSVSSLRATVARWRKRPAKWFGDLRGRVANRSGTRVPSRLPLILGAALLTSVAVMAWVQPQAFGLSRPAANPSTPVPKPVEASPVAQAVAASEPAPEVPDESQLTQAWVRNLPSDSFLIQHASVMTYEKALITLKTVPAQANAKVVAAYRTGEPLAHFVIVSGPFDSLGKAYESLKRKEGTKNSWVRATKTLQDQITGPTRPQEVRP</sequence>
<evidence type="ECO:0000313" key="1">
    <source>
        <dbReference type="EMBL" id="MBD8048925.1"/>
    </source>
</evidence>
<gene>
    <name evidence="1" type="ORF">IC609_00090</name>
</gene>